<proteinExistence type="predicted"/>
<evidence type="ECO:0000313" key="1">
    <source>
        <dbReference type="EMBL" id="QTX14117.1"/>
    </source>
</evidence>
<accession>A0A8B0SWG3</accession>
<protein>
    <submittedName>
        <fullName evidence="1">Uncharacterized protein</fullName>
    </submittedName>
</protein>
<reference evidence="1" key="1">
    <citation type="submission" date="2020-01" db="EMBL/GenBank/DDBJ databases">
        <authorList>
            <person name="Qin S."/>
        </authorList>
    </citation>
    <scope>NUCLEOTIDE SEQUENCE</scope>
    <source>
        <strain evidence="1">CVir17-16-YZ6g</strain>
        <plasmid evidence="1">p17-15-vir-like</plasmid>
    </source>
</reference>
<geneLocation type="plasmid" evidence="1">
    <name>p17-15-vir-like</name>
</geneLocation>
<name>A0A8B0SWG3_KLEPN</name>
<dbReference type="AlphaFoldDB" id="A0A8B0SWG3"/>
<dbReference type="EMBL" id="MN956836">
    <property type="protein sequence ID" value="QTX14117.1"/>
    <property type="molecule type" value="Genomic_DNA"/>
</dbReference>
<keyword evidence="1" id="KW-0614">Plasmid</keyword>
<organism evidence="1">
    <name type="scientific">Klebsiella pneumoniae</name>
    <dbReference type="NCBI Taxonomy" id="573"/>
    <lineage>
        <taxon>Bacteria</taxon>
        <taxon>Pseudomonadati</taxon>
        <taxon>Pseudomonadota</taxon>
        <taxon>Gammaproteobacteria</taxon>
        <taxon>Enterobacterales</taxon>
        <taxon>Enterobacteriaceae</taxon>
        <taxon>Klebsiella/Raoultella group</taxon>
        <taxon>Klebsiella</taxon>
        <taxon>Klebsiella pneumoniae complex</taxon>
    </lineage>
</organism>
<sequence length="102" mass="11354">MDQTSSPISVIFFRGVPGLKQLYGSPTRTLCPVHVRYRPDCRLLSPTFPAIPQRRANARFSELEDSIPTSSRDTFDSFCSCVSNPSLNPALTSILSMDFSPR</sequence>